<dbReference type="Pfam" id="PF00441">
    <property type="entry name" value="Acyl-CoA_dh_1"/>
    <property type="match status" value="1"/>
</dbReference>
<dbReference type="Pfam" id="PF02771">
    <property type="entry name" value="Acyl-CoA_dh_N"/>
    <property type="match status" value="1"/>
</dbReference>
<feature type="domain" description="Acyl-CoA oxidase/dehydrogenase middle" evidence="7">
    <location>
        <begin position="109"/>
        <end position="214"/>
    </location>
</feature>
<evidence type="ECO:0000256" key="3">
    <source>
        <dbReference type="ARBA" id="ARBA00022630"/>
    </source>
</evidence>
<evidence type="ECO:0000259" key="7">
    <source>
        <dbReference type="Pfam" id="PF02770"/>
    </source>
</evidence>
<dbReference type="InterPro" id="IPR037069">
    <property type="entry name" value="AcylCoA_DH/ox_N_sf"/>
</dbReference>
<dbReference type="GO" id="GO:0003995">
    <property type="term" value="F:acyl-CoA dehydrogenase activity"/>
    <property type="evidence" value="ECO:0007669"/>
    <property type="project" value="TreeGrafter"/>
</dbReference>
<protein>
    <submittedName>
        <fullName evidence="9">Acyl-CoA dehydrogenase</fullName>
    </submittedName>
</protein>
<keyword evidence="4 5" id="KW-0274">FAD</keyword>
<dbReference type="Gene3D" id="2.40.110.10">
    <property type="entry name" value="Butyryl-CoA Dehydrogenase, subunit A, domain 2"/>
    <property type="match status" value="1"/>
</dbReference>
<dbReference type="GO" id="GO:0050660">
    <property type="term" value="F:flavin adenine dinucleotide binding"/>
    <property type="evidence" value="ECO:0007669"/>
    <property type="project" value="InterPro"/>
</dbReference>
<dbReference type="RefSeq" id="WP_113696447.1">
    <property type="nucleotide sequence ID" value="NZ_CP015163.1"/>
</dbReference>
<dbReference type="InterPro" id="IPR046373">
    <property type="entry name" value="Acyl-CoA_Oxase/DH_mid-dom_sf"/>
</dbReference>
<evidence type="ECO:0000256" key="5">
    <source>
        <dbReference type="RuleBase" id="RU362125"/>
    </source>
</evidence>
<accession>A0A344LH65</accession>
<evidence type="ECO:0000256" key="2">
    <source>
        <dbReference type="ARBA" id="ARBA00009347"/>
    </source>
</evidence>
<sequence length="368" mass="38660">MTDLASTLEIFREAAARSDDTNVPDDQALIELRKSGLLATAVPVEYGGNGADTVELNELVSKIAEVNPSMAIIMFQHFAVCARINEWGTAEQKELWLPGMATGDTLGASAWSETGAGAAKKNLATSAERIEDGRWLLNGAKSFTTGAGVADIYLVLVGTSAGREQEQDTKNVYGSAGQTFFLVRKENEGLIANLGLELAGMRGSATGFVSLKDCVVADDHRLGPVGHAPAIIAGVRESGATLGAVSVGVAKAALDVALAHFTKTGALEAPTVRHRVTELSVQVEAARAIVAFAGSRRGEDPGAVTLRSKLFASVTAEHVCFEVARMLGSAAYLVNHQLNRLISDARAVALMGPTNELCRELVSASWVN</sequence>
<feature type="domain" description="Acyl-CoA dehydrogenase/oxidase C-terminal" evidence="6">
    <location>
        <begin position="240"/>
        <end position="364"/>
    </location>
</feature>
<dbReference type="AlphaFoldDB" id="A0A344LH65"/>
<comment type="similarity">
    <text evidence="2 5">Belongs to the acyl-CoA dehydrogenase family.</text>
</comment>
<dbReference type="KEGG" id="aab:A4R43_37145"/>
<evidence type="ECO:0000259" key="6">
    <source>
        <dbReference type="Pfam" id="PF00441"/>
    </source>
</evidence>
<dbReference type="PIRSF" id="PIRSF016578">
    <property type="entry name" value="HsaA"/>
    <property type="match status" value="1"/>
</dbReference>
<feature type="domain" description="Acyl-CoA dehydrogenase/oxidase N-terminal" evidence="8">
    <location>
        <begin position="15"/>
        <end position="104"/>
    </location>
</feature>
<evidence type="ECO:0000256" key="1">
    <source>
        <dbReference type="ARBA" id="ARBA00001974"/>
    </source>
</evidence>
<dbReference type="Proteomes" id="UP000250434">
    <property type="component" value="Chromosome"/>
</dbReference>
<dbReference type="InterPro" id="IPR013786">
    <property type="entry name" value="AcylCoA_DH/ox_N"/>
</dbReference>
<evidence type="ECO:0000256" key="4">
    <source>
        <dbReference type="ARBA" id="ARBA00022827"/>
    </source>
</evidence>
<dbReference type="InterPro" id="IPR009100">
    <property type="entry name" value="AcylCoA_DH/oxidase_NM_dom_sf"/>
</dbReference>
<dbReference type="PANTHER" id="PTHR43884">
    <property type="entry name" value="ACYL-COA DEHYDROGENASE"/>
    <property type="match status" value="1"/>
</dbReference>
<dbReference type="OrthoDB" id="9802447at2"/>
<dbReference type="GO" id="GO:0005886">
    <property type="term" value="C:plasma membrane"/>
    <property type="evidence" value="ECO:0007669"/>
    <property type="project" value="TreeGrafter"/>
</dbReference>
<dbReference type="InterPro" id="IPR036250">
    <property type="entry name" value="AcylCo_DH-like_C"/>
</dbReference>
<dbReference type="InterPro" id="IPR006091">
    <property type="entry name" value="Acyl-CoA_Oxase/DH_mid-dom"/>
</dbReference>
<dbReference type="PANTHER" id="PTHR43884:SF19">
    <property type="entry name" value="ACYL-COA DEHYDROGENASE FADE4-RELATED"/>
    <property type="match status" value="1"/>
</dbReference>
<dbReference type="SUPFAM" id="SSF56645">
    <property type="entry name" value="Acyl-CoA dehydrogenase NM domain-like"/>
    <property type="match status" value="1"/>
</dbReference>
<name>A0A344LH65_9PSEU</name>
<reference evidence="9 10" key="1">
    <citation type="submission" date="2016-04" db="EMBL/GenBank/DDBJ databases">
        <title>Complete genome sequence and analysis of deep-sea sediment isolate, Amycolatopsis sp. WP1.</title>
        <authorList>
            <person name="Wang H."/>
            <person name="Chen S."/>
            <person name="Wu Q."/>
        </authorList>
    </citation>
    <scope>NUCLEOTIDE SEQUENCE [LARGE SCALE GENOMIC DNA]</scope>
    <source>
        <strain evidence="9 10">WP1</strain>
    </source>
</reference>
<evidence type="ECO:0000313" key="9">
    <source>
        <dbReference type="EMBL" id="AXB47389.1"/>
    </source>
</evidence>
<keyword evidence="3 5" id="KW-0285">Flavoprotein</keyword>
<organism evidence="9 10">
    <name type="scientific">Amycolatopsis albispora</name>
    <dbReference type="NCBI Taxonomy" id="1804986"/>
    <lineage>
        <taxon>Bacteria</taxon>
        <taxon>Bacillati</taxon>
        <taxon>Actinomycetota</taxon>
        <taxon>Actinomycetes</taxon>
        <taxon>Pseudonocardiales</taxon>
        <taxon>Pseudonocardiaceae</taxon>
        <taxon>Amycolatopsis</taxon>
    </lineage>
</organism>
<dbReference type="Gene3D" id="1.20.140.10">
    <property type="entry name" value="Butyryl-CoA Dehydrogenase, subunit A, domain 3"/>
    <property type="match status" value="1"/>
</dbReference>
<evidence type="ECO:0000259" key="8">
    <source>
        <dbReference type="Pfam" id="PF02771"/>
    </source>
</evidence>
<evidence type="ECO:0000313" key="10">
    <source>
        <dbReference type="Proteomes" id="UP000250434"/>
    </source>
</evidence>
<keyword evidence="5" id="KW-0560">Oxidoreductase</keyword>
<dbReference type="SUPFAM" id="SSF47203">
    <property type="entry name" value="Acyl-CoA dehydrogenase C-terminal domain-like"/>
    <property type="match status" value="1"/>
</dbReference>
<dbReference type="InterPro" id="IPR009075">
    <property type="entry name" value="AcylCo_DH/oxidase_C"/>
</dbReference>
<dbReference type="EMBL" id="CP015163">
    <property type="protein sequence ID" value="AXB47389.1"/>
    <property type="molecule type" value="Genomic_DNA"/>
</dbReference>
<comment type="cofactor">
    <cofactor evidence="1 5">
        <name>FAD</name>
        <dbReference type="ChEBI" id="CHEBI:57692"/>
    </cofactor>
</comment>
<gene>
    <name evidence="9" type="ORF">A4R43_37145</name>
</gene>
<dbReference type="Pfam" id="PF02770">
    <property type="entry name" value="Acyl-CoA_dh_M"/>
    <property type="match status" value="1"/>
</dbReference>
<proteinExistence type="inferred from homology"/>
<keyword evidence="10" id="KW-1185">Reference proteome</keyword>
<dbReference type="Gene3D" id="1.10.540.10">
    <property type="entry name" value="Acyl-CoA dehydrogenase/oxidase, N-terminal domain"/>
    <property type="match status" value="1"/>
</dbReference>